<gene>
    <name evidence="2" type="ORF">EKG37_00600</name>
</gene>
<dbReference type="OrthoDB" id="10010724at2"/>
<dbReference type="RefSeq" id="WP_126405297.1">
    <property type="nucleotide sequence ID" value="NZ_RXNT01000001.1"/>
</dbReference>
<dbReference type="Proteomes" id="UP000271374">
    <property type="component" value="Unassembled WGS sequence"/>
</dbReference>
<dbReference type="AlphaFoldDB" id="A0A3S0KWR8"/>
<dbReference type="EMBL" id="RXNT01000001">
    <property type="protein sequence ID" value="RTR36090.1"/>
    <property type="molecule type" value="Genomic_DNA"/>
</dbReference>
<evidence type="ECO:0000256" key="1">
    <source>
        <dbReference type="SAM" id="Phobius"/>
    </source>
</evidence>
<protein>
    <submittedName>
        <fullName evidence="2">Uncharacterized protein</fullName>
    </submittedName>
</protein>
<keyword evidence="1" id="KW-1133">Transmembrane helix</keyword>
<feature type="transmembrane region" description="Helical" evidence="1">
    <location>
        <begin position="5"/>
        <end position="23"/>
    </location>
</feature>
<keyword evidence="3" id="KW-1185">Reference proteome</keyword>
<evidence type="ECO:0000313" key="2">
    <source>
        <dbReference type="EMBL" id="RTR36090.1"/>
    </source>
</evidence>
<comment type="caution">
    <text evidence="2">The sequence shown here is derived from an EMBL/GenBank/DDBJ whole genome shotgun (WGS) entry which is preliminary data.</text>
</comment>
<name>A0A3S0KWR8_9BACI</name>
<proteinExistence type="predicted"/>
<keyword evidence="1" id="KW-0472">Membrane</keyword>
<organism evidence="2 3">
    <name type="scientific">Bacillus yapensis</name>
    <dbReference type="NCBI Taxonomy" id="2492960"/>
    <lineage>
        <taxon>Bacteria</taxon>
        <taxon>Bacillati</taxon>
        <taxon>Bacillota</taxon>
        <taxon>Bacilli</taxon>
        <taxon>Bacillales</taxon>
        <taxon>Bacillaceae</taxon>
        <taxon>Bacillus</taxon>
    </lineage>
</organism>
<evidence type="ECO:0000313" key="3">
    <source>
        <dbReference type="Proteomes" id="UP000271374"/>
    </source>
</evidence>
<accession>A0A3S0KWR8</accession>
<reference evidence="2 3" key="1">
    <citation type="submission" date="2018-12" db="EMBL/GenBank/DDBJ databases">
        <title>Bacillus yapensis draft genome sequence.</title>
        <authorList>
            <person name="Yu L."/>
            <person name="Xu X."/>
            <person name="Tang X."/>
        </authorList>
    </citation>
    <scope>NUCLEOTIDE SEQUENCE [LARGE SCALE GENOMIC DNA]</scope>
    <source>
        <strain evidence="2 3">XXST-01</strain>
    </source>
</reference>
<keyword evidence="1" id="KW-0812">Transmembrane</keyword>
<sequence>MNRKLYFGLIVIIGAVILILFIIHQLEASDLELVQVEQHSNAQGLLLEELTFDNIVNKYSTDIVVGTVEEKSPFTNTNNLFKVMVEDTLTGDIDNEKIEVYVADEELLEIGEKYILFLSENSSTLYSKVFYVQFGQFILKVENNDVLRLVNIEKKEYVEPFVDDKYNKKDSLSQYIKEKTKNKVPDEASKAVDRASSIKELHSLSDHIIEIRAIQVEPIKNNLSMVKFDLIKSYKGGELKNVHALLLPDNAVESGKNYLIFLRNNGESVTLATREDSIVEKNDLEFGKIIESLTGLK</sequence>